<proteinExistence type="predicted"/>
<protein>
    <submittedName>
        <fullName evidence="1">Uncharacterized protein</fullName>
    </submittedName>
</protein>
<sequence length="99" mass="11368">MQADRKCSVTDRLDQIHPQVNEVDVIEIRVPTNVLRRKSRATHYKRARFRAPLGGFANLRRSTICQRLSLEWKYGLSAHIKVSCKVFGGSLGSVWTQEE</sequence>
<evidence type="ECO:0000313" key="1">
    <source>
        <dbReference type="EMBL" id="GFT43701.1"/>
    </source>
</evidence>
<comment type="caution">
    <text evidence="1">The sequence shown here is derived from an EMBL/GenBank/DDBJ whole genome shotgun (WGS) entry which is preliminary data.</text>
</comment>
<name>A0A8X6P1K4_NEPPI</name>
<dbReference type="EMBL" id="BMAW01110562">
    <property type="protein sequence ID" value="GFT43701.1"/>
    <property type="molecule type" value="Genomic_DNA"/>
</dbReference>
<organism evidence="1 2">
    <name type="scientific">Nephila pilipes</name>
    <name type="common">Giant wood spider</name>
    <name type="synonym">Nephila maculata</name>
    <dbReference type="NCBI Taxonomy" id="299642"/>
    <lineage>
        <taxon>Eukaryota</taxon>
        <taxon>Metazoa</taxon>
        <taxon>Ecdysozoa</taxon>
        <taxon>Arthropoda</taxon>
        <taxon>Chelicerata</taxon>
        <taxon>Arachnida</taxon>
        <taxon>Araneae</taxon>
        <taxon>Araneomorphae</taxon>
        <taxon>Entelegynae</taxon>
        <taxon>Araneoidea</taxon>
        <taxon>Nephilidae</taxon>
        <taxon>Nephila</taxon>
    </lineage>
</organism>
<dbReference type="Proteomes" id="UP000887013">
    <property type="component" value="Unassembled WGS sequence"/>
</dbReference>
<reference evidence="1" key="1">
    <citation type="submission" date="2020-08" db="EMBL/GenBank/DDBJ databases">
        <title>Multicomponent nature underlies the extraordinary mechanical properties of spider dragline silk.</title>
        <authorList>
            <person name="Kono N."/>
            <person name="Nakamura H."/>
            <person name="Mori M."/>
            <person name="Yoshida Y."/>
            <person name="Ohtoshi R."/>
            <person name="Malay A.D."/>
            <person name="Moran D.A.P."/>
            <person name="Tomita M."/>
            <person name="Numata K."/>
            <person name="Arakawa K."/>
        </authorList>
    </citation>
    <scope>NUCLEOTIDE SEQUENCE</scope>
</reference>
<accession>A0A8X6P1K4</accession>
<evidence type="ECO:0000313" key="2">
    <source>
        <dbReference type="Proteomes" id="UP000887013"/>
    </source>
</evidence>
<keyword evidence="2" id="KW-1185">Reference proteome</keyword>
<dbReference type="AlphaFoldDB" id="A0A8X6P1K4"/>
<gene>
    <name evidence="1" type="ORF">NPIL_252371</name>
</gene>